<keyword evidence="8" id="KW-1185">Reference proteome</keyword>
<dbReference type="EMBL" id="JAWXYG010000007">
    <property type="protein sequence ID" value="KAK4267010.1"/>
    <property type="molecule type" value="Genomic_DNA"/>
</dbReference>
<dbReference type="AlphaFoldDB" id="A0AAE1MJH3"/>
<feature type="domain" description="JmjC" evidence="6">
    <location>
        <begin position="88"/>
        <end position="234"/>
    </location>
</feature>
<dbReference type="GO" id="GO:0003712">
    <property type="term" value="F:transcription coregulator activity"/>
    <property type="evidence" value="ECO:0007669"/>
    <property type="project" value="TreeGrafter"/>
</dbReference>
<comment type="subcellular location">
    <subcellularLocation>
        <location evidence="1">Nucleus</location>
    </subcellularLocation>
</comment>
<protein>
    <recommendedName>
        <fullName evidence="6">JmjC domain-containing protein</fullName>
    </recommendedName>
</protein>
<dbReference type="InterPro" id="IPR003347">
    <property type="entry name" value="JmjC_dom"/>
</dbReference>
<dbReference type="SUPFAM" id="SSF51197">
    <property type="entry name" value="Clavaminate synthase-like"/>
    <property type="match status" value="1"/>
</dbReference>
<evidence type="ECO:0000313" key="8">
    <source>
        <dbReference type="Proteomes" id="UP001293593"/>
    </source>
</evidence>
<dbReference type="GO" id="GO:0031490">
    <property type="term" value="F:chromatin DNA binding"/>
    <property type="evidence" value="ECO:0007669"/>
    <property type="project" value="TreeGrafter"/>
</dbReference>
<proteinExistence type="inferred from homology"/>
<keyword evidence="3" id="KW-0479">Metal-binding</keyword>
<evidence type="ECO:0000256" key="5">
    <source>
        <dbReference type="SAM" id="MobiDB-lite"/>
    </source>
</evidence>
<evidence type="ECO:0000259" key="6">
    <source>
        <dbReference type="PROSITE" id="PS51184"/>
    </source>
</evidence>
<feature type="compositionally biased region" description="Low complexity" evidence="5">
    <location>
        <begin position="12"/>
        <end position="27"/>
    </location>
</feature>
<feature type="region of interest" description="Disordered" evidence="5">
    <location>
        <begin position="1"/>
        <end position="52"/>
    </location>
</feature>
<reference evidence="7" key="1">
    <citation type="submission" date="2023-10" db="EMBL/GenBank/DDBJ databases">
        <title>Chromosome-level genome of the transformable northern wattle, Acacia crassicarpa.</title>
        <authorList>
            <person name="Massaro I."/>
            <person name="Sinha N.R."/>
            <person name="Poethig S."/>
            <person name="Leichty A.R."/>
        </authorList>
    </citation>
    <scope>NUCLEOTIDE SEQUENCE</scope>
    <source>
        <strain evidence="7">Acra3RX</strain>
        <tissue evidence="7">Leaf</tissue>
    </source>
</reference>
<dbReference type="GO" id="GO:0032454">
    <property type="term" value="F:histone H3K9 demethylase activity"/>
    <property type="evidence" value="ECO:0007669"/>
    <property type="project" value="InterPro"/>
</dbReference>
<accession>A0AAE1MJH3</accession>
<dbReference type="Proteomes" id="UP001293593">
    <property type="component" value="Unassembled WGS sequence"/>
</dbReference>
<dbReference type="InterPro" id="IPR045109">
    <property type="entry name" value="LSDs-like"/>
</dbReference>
<name>A0AAE1MJH3_9FABA</name>
<evidence type="ECO:0000256" key="4">
    <source>
        <dbReference type="ARBA" id="ARBA00023242"/>
    </source>
</evidence>
<gene>
    <name evidence="7" type="ORF">QN277_023858</name>
</gene>
<dbReference type="Pfam" id="PF02373">
    <property type="entry name" value="JmjC"/>
    <property type="match status" value="1"/>
</dbReference>
<evidence type="ECO:0000256" key="1">
    <source>
        <dbReference type="ARBA" id="ARBA00004123"/>
    </source>
</evidence>
<dbReference type="GO" id="GO:0046872">
    <property type="term" value="F:metal ion binding"/>
    <property type="evidence" value="ECO:0007669"/>
    <property type="project" value="UniProtKB-KW"/>
</dbReference>
<organism evidence="7 8">
    <name type="scientific">Acacia crassicarpa</name>
    <name type="common">northern wattle</name>
    <dbReference type="NCBI Taxonomy" id="499986"/>
    <lineage>
        <taxon>Eukaryota</taxon>
        <taxon>Viridiplantae</taxon>
        <taxon>Streptophyta</taxon>
        <taxon>Embryophyta</taxon>
        <taxon>Tracheophyta</taxon>
        <taxon>Spermatophyta</taxon>
        <taxon>Magnoliopsida</taxon>
        <taxon>eudicotyledons</taxon>
        <taxon>Gunneridae</taxon>
        <taxon>Pentapetalae</taxon>
        <taxon>rosids</taxon>
        <taxon>fabids</taxon>
        <taxon>Fabales</taxon>
        <taxon>Fabaceae</taxon>
        <taxon>Caesalpinioideae</taxon>
        <taxon>mimosoid clade</taxon>
        <taxon>Acacieae</taxon>
        <taxon>Acacia</taxon>
    </lineage>
</organism>
<dbReference type="GO" id="GO:0000118">
    <property type="term" value="C:histone deacetylase complex"/>
    <property type="evidence" value="ECO:0007669"/>
    <property type="project" value="TreeGrafter"/>
</dbReference>
<comment type="caution">
    <text evidence="7">The sequence shown here is derived from an EMBL/GenBank/DDBJ whole genome shotgun (WGS) entry which is preliminary data.</text>
</comment>
<dbReference type="PANTHER" id="PTHR12549:SF38">
    <property type="entry name" value="JMJC DOMAIN-CONTAINING HISTONE DEMETHYLASE 2, ISOFORM A"/>
    <property type="match status" value="1"/>
</dbReference>
<evidence type="ECO:0000256" key="3">
    <source>
        <dbReference type="ARBA" id="ARBA00022723"/>
    </source>
</evidence>
<dbReference type="SMART" id="SM00558">
    <property type="entry name" value="JmjC"/>
    <property type="match status" value="1"/>
</dbReference>
<dbReference type="Gene3D" id="2.60.120.650">
    <property type="entry name" value="Cupin"/>
    <property type="match status" value="1"/>
</dbReference>
<dbReference type="GO" id="GO:0000785">
    <property type="term" value="C:chromatin"/>
    <property type="evidence" value="ECO:0007669"/>
    <property type="project" value="TreeGrafter"/>
</dbReference>
<evidence type="ECO:0000313" key="7">
    <source>
        <dbReference type="EMBL" id="KAK4267010.1"/>
    </source>
</evidence>
<dbReference type="PROSITE" id="PS51184">
    <property type="entry name" value="JMJC"/>
    <property type="match status" value="1"/>
</dbReference>
<dbReference type="PANTHER" id="PTHR12549">
    <property type="entry name" value="JMJC DOMAIN-CONTAINING HISTONE DEMETHYLATION PROTEIN"/>
    <property type="match status" value="1"/>
</dbReference>
<dbReference type="GO" id="GO:0006357">
    <property type="term" value="P:regulation of transcription by RNA polymerase II"/>
    <property type="evidence" value="ECO:0007669"/>
    <property type="project" value="TreeGrafter"/>
</dbReference>
<keyword evidence="4" id="KW-0539">Nucleus</keyword>
<comment type="similarity">
    <text evidence="2">Belongs to the JARID1 histone demethylase family.</text>
</comment>
<sequence length="234" mass="26074">MSSALEDSTVKLESLSASGDSSSTLELEIPSASEGPAVKLETTDTEQLGESRHCSASGRNVVERNCSVEGDVSTISAEVTDYAKTFGQKHELTQCASILTSTFKTNVNDKTRTDILNNLSHGPGSPKSKHSLVKDSVETNQEAEVVHGGAVWDIFRRQDVPKLMEYLRKHKKGFRHIQNHPVIHPVHYQTYFLNEKHKKQLKREFGVEPWTFQQHLGEAVFIPAGCPHKLEILK</sequence>
<evidence type="ECO:0000256" key="2">
    <source>
        <dbReference type="ARBA" id="ARBA00006801"/>
    </source>
</evidence>